<dbReference type="PANTHER" id="PTHR22768">
    <property type="entry name" value="DNA REPLICATION COMPLEX GINS PROTEIN PSF3"/>
    <property type="match status" value="1"/>
</dbReference>
<dbReference type="eggNOG" id="ENOG502STND">
    <property type="taxonomic scope" value="Eukaryota"/>
</dbReference>
<feature type="region of interest" description="Disordered" evidence="1">
    <location>
        <begin position="37"/>
        <end position="74"/>
    </location>
</feature>
<dbReference type="STRING" id="35128.B8BQ03"/>
<protein>
    <recommendedName>
        <fullName evidence="4">DNA replication complex GINS protein PSF3</fullName>
    </recommendedName>
</protein>
<dbReference type="AlphaFoldDB" id="B8BQ03"/>
<dbReference type="SUPFAM" id="SSF160059">
    <property type="entry name" value="PriA/YqbF domain"/>
    <property type="match status" value="1"/>
</dbReference>
<keyword evidence="3" id="KW-1185">Reference proteome</keyword>
<dbReference type="SUPFAM" id="SSF158573">
    <property type="entry name" value="GINS helical bundle-like"/>
    <property type="match status" value="1"/>
</dbReference>
<dbReference type="PANTHER" id="PTHR22768:SF0">
    <property type="entry name" value="DNA REPLICATION COMPLEX GINS PROTEIN PSF3"/>
    <property type="match status" value="1"/>
</dbReference>
<dbReference type="PaxDb" id="35128-Thaps1111"/>
<dbReference type="InParanoid" id="B8BQ03"/>
<name>B8BQ03_THAPS</name>
<dbReference type="InterPro" id="IPR038437">
    <property type="entry name" value="GINS_Psf3_sf"/>
</dbReference>
<dbReference type="Gene3D" id="1.20.58.2050">
    <property type="match status" value="1"/>
</dbReference>
<evidence type="ECO:0008006" key="4">
    <source>
        <dbReference type="Google" id="ProtNLM"/>
    </source>
</evidence>
<dbReference type="CDD" id="cd11713">
    <property type="entry name" value="GINS_A_psf3"/>
    <property type="match status" value="1"/>
</dbReference>
<dbReference type="KEGG" id="tps:THAPSDRAFT_1111"/>
<dbReference type="HOGENOM" id="CLU_958079_0_0_1"/>
<dbReference type="RefSeq" id="XP_002286636.1">
    <property type="nucleotide sequence ID" value="XM_002286600.1"/>
</dbReference>
<organism evidence="2 3">
    <name type="scientific">Thalassiosira pseudonana</name>
    <name type="common">Marine diatom</name>
    <name type="synonym">Cyclotella nana</name>
    <dbReference type="NCBI Taxonomy" id="35128"/>
    <lineage>
        <taxon>Eukaryota</taxon>
        <taxon>Sar</taxon>
        <taxon>Stramenopiles</taxon>
        <taxon>Ochrophyta</taxon>
        <taxon>Bacillariophyta</taxon>
        <taxon>Coscinodiscophyceae</taxon>
        <taxon>Thalassiosirophycidae</taxon>
        <taxon>Thalassiosirales</taxon>
        <taxon>Thalassiosiraceae</taxon>
        <taxon>Thalassiosira</taxon>
    </lineage>
</organism>
<dbReference type="GeneID" id="7445041"/>
<evidence type="ECO:0000313" key="3">
    <source>
        <dbReference type="Proteomes" id="UP000001449"/>
    </source>
</evidence>
<proteinExistence type="predicted"/>
<reference evidence="2 3" key="1">
    <citation type="journal article" date="2004" name="Science">
        <title>The genome of the diatom Thalassiosira pseudonana: ecology, evolution, and metabolism.</title>
        <authorList>
            <person name="Armbrust E.V."/>
            <person name="Berges J.A."/>
            <person name="Bowler C."/>
            <person name="Green B.R."/>
            <person name="Martinez D."/>
            <person name="Putnam N.H."/>
            <person name="Zhou S."/>
            <person name="Allen A.E."/>
            <person name="Apt K.E."/>
            <person name="Bechner M."/>
            <person name="Brzezinski M.A."/>
            <person name="Chaal B.K."/>
            <person name="Chiovitti A."/>
            <person name="Davis A.K."/>
            <person name="Demarest M.S."/>
            <person name="Detter J.C."/>
            <person name="Glavina T."/>
            <person name="Goodstein D."/>
            <person name="Hadi M.Z."/>
            <person name="Hellsten U."/>
            <person name="Hildebrand M."/>
            <person name="Jenkins B.D."/>
            <person name="Jurka J."/>
            <person name="Kapitonov V.V."/>
            <person name="Kroger N."/>
            <person name="Lau W.W."/>
            <person name="Lane T.W."/>
            <person name="Larimer F.W."/>
            <person name="Lippmeier J.C."/>
            <person name="Lucas S."/>
            <person name="Medina M."/>
            <person name="Montsant A."/>
            <person name="Obornik M."/>
            <person name="Parker M.S."/>
            <person name="Palenik B."/>
            <person name="Pazour G.J."/>
            <person name="Richardson P.M."/>
            <person name="Rynearson T.A."/>
            <person name="Saito M.A."/>
            <person name="Schwartz D.C."/>
            <person name="Thamatrakoln K."/>
            <person name="Valentin K."/>
            <person name="Vardi A."/>
            <person name="Wilkerson F.P."/>
            <person name="Rokhsar D.S."/>
        </authorList>
    </citation>
    <scope>NUCLEOTIDE SEQUENCE [LARGE SCALE GENOMIC DNA]</scope>
    <source>
        <strain evidence="2 3">CCMP1335</strain>
    </source>
</reference>
<dbReference type="InterPro" id="IPR010492">
    <property type="entry name" value="GINS_Psf3"/>
</dbReference>
<sequence length="291" mass="32019">MPSYYNIDTILAEEELIVARPAFDFALLSHLDPDSHRLATSTSSAGRKRARDDTDKENALNGTTDKLKSVGGGGSHALPAGTKIKMPMWALERWAMLGFIRISSLPKHYGKRMKERLEADPVSVDLRSKNEHYFLTGLLLTSFLHRTVHAFQKSQRRKSKSRSSANNAQKVAMENISLLATSLQQSLLTTMMGDRLCRNFDWTLSALDSMEDDVSGHLLKLSVLEKSMFERGVEASGAVGEWREYGCSRMGVSVAVVKGKSMGRGLEMTTSGGGGENKKAKVVGLPLRALQ</sequence>
<dbReference type="InterPro" id="IPR036224">
    <property type="entry name" value="GINS_bundle-like_dom_sf"/>
</dbReference>
<dbReference type="GO" id="GO:0000811">
    <property type="term" value="C:GINS complex"/>
    <property type="evidence" value="ECO:0000318"/>
    <property type="project" value="GO_Central"/>
</dbReference>
<gene>
    <name evidence="2" type="ORF">THAPSDRAFT_1111</name>
</gene>
<dbReference type="Proteomes" id="UP000001449">
    <property type="component" value="Chromosome 1"/>
</dbReference>
<accession>B8BQ03</accession>
<reference evidence="2 3" key="2">
    <citation type="journal article" date="2008" name="Nature">
        <title>The Phaeodactylum genome reveals the evolutionary history of diatom genomes.</title>
        <authorList>
            <person name="Bowler C."/>
            <person name="Allen A.E."/>
            <person name="Badger J.H."/>
            <person name="Grimwood J."/>
            <person name="Jabbari K."/>
            <person name="Kuo A."/>
            <person name="Maheswari U."/>
            <person name="Martens C."/>
            <person name="Maumus F."/>
            <person name="Otillar R.P."/>
            <person name="Rayko E."/>
            <person name="Salamov A."/>
            <person name="Vandepoele K."/>
            <person name="Beszteri B."/>
            <person name="Gruber A."/>
            <person name="Heijde M."/>
            <person name="Katinka M."/>
            <person name="Mock T."/>
            <person name="Valentin K."/>
            <person name="Verret F."/>
            <person name="Berges J.A."/>
            <person name="Brownlee C."/>
            <person name="Cadoret J.P."/>
            <person name="Chiovitti A."/>
            <person name="Choi C.J."/>
            <person name="Coesel S."/>
            <person name="De Martino A."/>
            <person name="Detter J.C."/>
            <person name="Durkin C."/>
            <person name="Falciatore A."/>
            <person name="Fournet J."/>
            <person name="Haruta M."/>
            <person name="Huysman M.J."/>
            <person name="Jenkins B.D."/>
            <person name="Jiroutova K."/>
            <person name="Jorgensen R.E."/>
            <person name="Joubert Y."/>
            <person name="Kaplan A."/>
            <person name="Kroger N."/>
            <person name="Kroth P.G."/>
            <person name="La Roche J."/>
            <person name="Lindquist E."/>
            <person name="Lommer M."/>
            <person name="Martin-Jezequel V."/>
            <person name="Lopez P.J."/>
            <person name="Lucas S."/>
            <person name="Mangogna M."/>
            <person name="McGinnis K."/>
            <person name="Medlin L.K."/>
            <person name="Montsant A."/>
            <person name="Oudot-Le Secq M.P."/>
            <person name="Napoli C."/>
            <person name="Obornik M."/>
            <person name="Parker M.S."/>
            <person name="Petit J.L."/>
            <person name="Porcel B.M."/>
            <person name="Poulsen N."/>
            <person name="Robison M."/>
            <person name="Rychlewski L."/>
            <person name="Rynearson T.A."/>
            <person name="Schmutz J."/>
            <person name="Shapiro H."/>
            <person name="Siaut M."/>
            <person name="Stanley M."/>
            <person name="Sussman M.R."/>
            <person name="Taylor A.R."/>
            <person name="Vardi A."/>
            <person name="von Dassow P."/>
            <person name="Vyverman W."/>
            <person name="Willis A."/>
            <person name="Wyrwicz L.S."/>
            <person name="Rokhsar D.S."/>
            <person name="Weissenbach J."/>
            <person name="Armbrust E.V."/>
            <person name="Green B.R."/>
            <person name="Van de Peer Y."/>
            <person name="Grigoriev I.V."/>
        </authorList>
    </citation>
    <scope>NUCLEOTIDE SEQUENCE [LARGE SCALE GENOMIC DNA]</scope>
    <source>
        <strain evidence="2 3">CCMP1335</strain>
    </source>
</reference>
<dbReference type="EMBL" id="CM000638">
    <property type="protein sequence ID" value="EED96277.1"/>
    <property type="molecule type" value="Genomic_DNA"/>
</dbReference>
<dbReference type="OMA" id="MWALERW"/>
<evidence type="ECO:0000313" key="2">
    <source>
        <dbReference type="EMBL" id="EED96277.1"/>
    </source>
</evidence>
<evidence type="ECO:0000256" key="1">
    <source>
        <dbReference type="SAM" id="MobiDB-lite"/>
    </source>
</evidence>